<name>A0A6C0L0C8_9ZZZZ</name>
<proteinExistence type="predicted"/>
<sequence length="295" mass="32688">MATKLAQRSKESITSHLPKIIASRLNVAAPWEEPSFLSYKDCRKPTFKPVPGEIYCKSENGKIIQDGDQMINFKRLTKANTNLSINYESRKRRYYRSKNYNPAIGSVTVTDKNGIKTVIPINETVGDSLRFYTARGPRLRPKVATYTNLNKRTKLKHLARNDFVGKFDLQDYQERLDDPTTREAAAAELRTLKQMLIDARTMNREVYEKKYENWKMVQNIAGTLGMGLGLATGTSGISSAVTQGIGHASTAAAAASTVGTHSVKTFSNIASPALDLAGKIATSVLDRRAFQTGTF</sequence>
<organism evidence="1">
    <name type="scientific">viral metagenome</name>
    <dbReference type="NCBI Taxonomy" id="1070528"/>
    <lineage>
        <taxon>unclassified sequences</taxon>
        <taxon>metagenomes</taxon>
        <taxon>organismal metagenomes</taxon>
    </lineage>
</organism>
<reference evidence="1" key="1">
    <citation type="journal article" date="2020" name="Nature">
        <title>Giant virus diversity and host interactions through global metagenomics.</title>
        <authorList>
            <person name="Schulz F."/>
            <person name="Roux S."/>
            <person name="Paez-Espino D."/>
            <person name="Jungbluth S."/>
            <person name="Walsh D.A."/>
            <person name="Denef V.J."/>
            <person name="McMahon K.D."/>
            <person name="Konstantinidis K.T."/>
            <person name="Eloe-Fadrosh E.A."/>
            <person name="Kyrpides N.C."/>
            <person name="Woyke T."/>
        </authorList>
    </citation>
    <scope>NUCLEOTIDE SEQUENCE</scope>
    <source>
        <strain evidence="1">GVMAG-S-3300013286-35</strain>
    </source>
</reference>
<dbReference type="EMBL" id="MN741002">
    <property type="protein sequence ID" value="QHU22224.1"/>
    <property type="molecule type" value="Genomic_DNA"/>
</dbReference>
<protein>
    <submittedName>
        <fullName evidence="1">Uncharacterized protein</fullName>
    </submittedName>
</protein>
<dbReference type="AlphaFoldDB" id="A0A6C0L0C8"/>
<accession>A0A6C0L0C8</accession>
<evidence type="ECO:0000313" key="1">
    <source>
        <dbReference type="EMBL" id="QHU22224.1"/>
    </source>
</evidence>